<feature type="binding site" evidence="6">
    <location>
        <position position="300"/>
    </location>
    <ligand>
        <name>[4Fe-4S] cluster</name>
        <dbReference type="ChEBI" id="CHEBI:49883"/>
    </ligand>
</feature>
<keyword evidence="1 6" id="KW-0004">4Fe-4S</keyword>
<keyword evidence="3 6" id="KW-0408">Iron</keyword>
<evidence type="ECO:0000256" key="6">
    <source>
        <dbReference type="HAMAP-Rule" id="MF_01027"/>
    </source>
</evidence>
<proteinExistence type="inferred from homology"/>
<keyword evidence="6" id="KW-0100">Branched-chain amino acid biosynthesis</keyword>
<dbReference type="InterPro" id="IPR015931">
    <property type="entry name" value="Acnase/IPM_dHydase_lsu_aba_1/3"/>
</dbReference>
<sequence>MGMTFAEKLLAFKAGRDRVKAGEIVFCKPDRLLMHDNAAAITDKIAKDLDEFGVANPDQIVIVLDHTVPAVDEKTATGHKKIREFVTKYNIQHFFDVGVGVCHQVMVEKGLVLPGMLAVGSDSHTCSYGAVGAFATGIDRTEAAALILTGETWFKVPESIKINLKGRLMELVTAKDLVLTIIGKIGADGADYCSVEFWGDVCHLTVDDRFTIANMGVEMGAKNAVFPVDEITRGFLKGIGIERKNWQEFGADPDAEYKTELTFVMDEIVPVVAAPHKVDNVKPVSQVRDVEVHQCLLGTCTNGRASDFALAARVIGRRRVSPKTRLLLLPASRSELEKGLDAGDIQTLIEAGGVLLPPGCGPCLGAHQGVLAPGERCISTANRNFKGRMGCREAEIYLASPATVAASALTGRITDPREVM</sequence>
<keyword evidence="6" id="KW-0028">Amino-acid biosynthesis</keyword>
<name>A0A7V3PU70_UNCW3</name>
<evidence type="ECO:0000256" key="4">
    <source>
        <dbReference type="ARBA" id="ARBA00023014"/>
    </source>
</evidence>
<evidence type="ECO:0000259" key="7">
    <source>
        <dbReference type="Pfam" id="PF00330"/>
    </source>
</evidence>
<dbReference type="InterPro" id="IPR036008">
    <property type="entry name" value="Aconitase_4Fe-4S_dom"/>
</dbReference>
<dbReference type="NCBIfam" id="TIGR02086">
    <property type="entry name" value="IPMI_arch"/>
    <property type="match status" value="1"/>
</dbReference>
<evidence type="ECO:0000256" key="2">
    <source>
        <dbReference type="ARBA" id="ARBA00022723"/>
    </source>
</evidence>
<feature type="domain" description="Aconitase/3-isopropylmalate dehydratase large subunit alpha/beta/alpha" evidence="7">
    <location>
        <begin position="20"/>
        <end position="286"/>
    </location>
</feature>
<evidence type="ECO:0000313" key="8">
    <source>
        <dbReference type="EMBL" id="HGD13477.1"/>
    </source>
</evidence>
<dbReference type="CDD" id="cd01583">
    <property type="entry name" value="IPMI"/>
    <property type="match status" value="1"/>
</dbReference>
<dbReference type="InterPro" id="IPR001030">
    <property type="entry name" value="Acoase/IPM_deHydtase_lsu_aba"/>
</dbReference>
<dbReference type="UniPathway" id="UPA00048">
    <property type="reaction ID" value="UER00071"/>
</dbReference>
<dbReference type="PROSITE" id="PS01244">
    <property type="entry name" value="ACONITASE_2"/>
    <property type="match status" value="1"/>
</dbReference>
<evidence type="ECO:0000256" key="5">
    <source>
        <dbReference type="ARBA" id="ARBA00023239"/>
    </source>
</evidence>
<keyword evidence="4 6" id="KW-0411">Iron-sulfur</keyword>
<dbReference type="EC" id="4.2.1.33" evidence="6"/>
<comment type="subunit">
    <text evidence="6">Heterodimer of LeuC and LeuD.</text>
</comment>
<keyword evidence="6" id="KW-0432">Leucine biosynthesis</keyword>
<organism evidence="8">
    <name type="scientific">candidate division WOR-3 bacterium</name>
    <dbReference type="NCBI Taxonomy" id="2052148"/>
    <lineage>
        <taxon>Bacteria</taxon>
        <taxon>Bacteria division WOR-3</taxon>
    </lineage>
</organism>
<dbReference type="GO" id="GO:0051539">
    <property type="term" value="F:4 iron, 4 sulfur cluster binding"/>
    <property type="evidence" value="ECO:0007669"/>
    <property type="project" value="UniProtKB-KW"/>
</dbReference>
<keyword evidence="2 6" id="KW-0479">Metal-binding</keyword>
<comment type="function">
    <text evidence="6">Catalyzes the isomerization between 2-isopropylmalate and 3-isopropylmalate, via the formation of 2-isopropylmaleate.</text>
</comment>
<dbReference type="InterPro" id="IPR018136">
    <property type="entry name" value="Aconitase_4Fe-4S_BS"/>
</dbReference>
<gene>
    <name evidence="6" type="primary">leuC</name>
    <name evidence="8" type="ORF">ENX16_05300</name>
</gene>
<dbReference type="NCBIfam" id="NF001614">
    <property type="entry name" value="PRK00402.1"/>
    <property type="match status" value="1"/>
</dbReference>
<accession>A0A7V3PU70</accession>
<dbReference type="PANTHER" id="PTHR43822">
    <property type="entry name" value="HOMOACONITASE, MITOCHONDRIAL-RELATED"/>
    <property type="match status" value="1"/>
</dbReference>
<dbReference type="PANTHER" id="PTHR43822:SF2">
    <property type="entry name" value="HOMOACONITASE, MITOCHONDRIAL"/>
    <property type="match status" value="1"/>
</dbReference>
<dbReference type="AlphaFoldDB" id="A0A7V3PU70"/>
<keyword evidence="5 6" id="KW-0456">Lyase</keyword>
<dbReference type="Pfam" id="PF00330">
    <property type="entry name" value="Aconitase"/>
    <property type="match status" value="1"/>
</dbReference>
<dbReference type="PRINTS" id="PR00415">
    <property type="entry name" value="ACONITASE"/>
</dbReference>
<dbReference type="EMBL" id="DTMZ01000122">
    <property type="protein sequence ID" value="HGD13477.1"/>
    <property type="molecule type" value="Genomic_DNA"/>
</dbReference>
<dbReference type="NCBIfam" id="TIGR01343">
    <property type="entry name" value="hacA_fam"/>
    <property type="match status" value="1"/>
</dbReference>
<dbReference type="GO" id="GO:0046872">
    <property type="term" value="F:metal ion binding"/>
    <property type="evidence" value="ECO:0007669"/>
    <property type="project" value="UniProtKB-KW"/>
</dbReference>
<dbReference type="InterPro" id="IPR011826">
    <property type="entry name" value="HAcnase/IPMdehydase_lsu_prok"/>
</dbReference>
<feature type="binding site" evidence="6">
    <location>
        <position position="363"/>
    </location>
    <ligand>
        <name>[4Fe-4S] cluster</name>
        <dbReference type="ChEBI" id="CHEBI:49883"/>
    </ligand>
</feature>
<dbReference type="HAMAP" id="MF_01027">
    <property type="entry name" value="LeuC_type2"/>
    <property type="match status" value="1"/>
</dbReference>
<evidence type="ECO:0000256" key="1">
    <source>
        <dbReference type="ARBA" id="ARBA00022485"/>
    </source>
</evidence>
<comment type="similarity">
    <text evidence="6">Belongs to the aconitase/IPM isomerase family. LeuC type 2 subfamily.</text>
</comment>
<dbReference type="InterPro" id="IPR050067">
    <property type="entry name" value="IPM_dehydratase_rel_enz"/>
</dbReference>
<dbReference type="InterPro" id="IPR006251">
    <property type="entry name" value="Homoacnase/IPMdehydase_lsu"/>
</dbReference>
<comment type="cofactor">
    <cofactor evidence="6">
        <name>[4Fe-4S] cluster</name>
        <dbReference type="ChEBI" id="CHEBI:49883"/>
    </cofactor>
    <text evidence="6">Binds 1 [4Fe-4S] cluster per subunit.</text>
</comment>
<protein>
    <recommendedName>
        <fullName evidence="6">3-isopropylmalate dehydratase large subunit</fullName>
        <ecNumber evidence="6">4.2.1.33</ecNumber>
    </recommendedName>
    <alternativeName>
        <fullName evidence="6">Alpha-IPM isomerase</fullName>
        <shortName evidence="6">IPMI</shortName>
    </alternativeName>
    <alternativeName>
        <fullName evidence="6">Isopropylmalate isomerase</fullName>
    </alternativeName>
</protein>
<comment type="caution">
    <text evidence="8">The sequence shown here is derived from an EMBL/GenBank/DDBJ whole genome shotgun (WGS) entry which is preliminary data.</text>
</comment>
<feature type="binding site" evidence="6">
    <location>
        <position position="360"/>
    </location>
    <ligand>
        <name>[4Fe-4S] cluster</name>
        <dbReference type="ChEBI" id="CHEBI:49883"/>
    </ligand>
</feature>
<evidence type="ECO:0000256" key="3">
    <source>
        <dbReference type="ARBA" id="ARBA00023004"/>
    </source>
</evidence>
<dbReference type="Gene3D" id="3.30.499.10">
    <property type="entry name" value="Aconitase, domain 3"/>
    <property type="match status" value="2"/>
</dbReference>
<dbReference type="SUPFAM" id="SSF53732">
    <property type="entry name" value="Aconitase iron-sulfur domain"/>
    <property type="match status" value="1"/>
</dbReference>
<dbReference type="GO" id="GO:0003861">
    <property type="term" value="F:3-isopropylmalate dehydratase activity"/>
    <property type="evidence" value="ECO:0007669"/>
    <property type="project" value="UniProtKB-UniRule"/>
</dbReference>
<reference evidence="8" key="1">
    <citation type="journal article" date="2020" name="mSystems">
        <title>Genome- and Community-Level Interaction Insights into Carbon Utilization and Element Cycling Functions of Hydrothermarchaeota in Hydrothermal Sediment.</title>
        <authorList>
            <person name="Zhou Z."/>
            <person name="Liu Y."/>
            <person name="Xu W."/>
            <person name="Pan J."/>
            <person name="Luo Z.H."/>
            <person name="Li M."/>
        </authorList>
    </citation>
    <scope>NUCLEOTIDE SEQUENCE [LARGE SCALE GENOMIC DNA]</scope>
    <source>
        <strain evidence="8">SpSt-914</strain>
    </source>
</reference>
<comment type="catalytic activity">
    <reaction evidence="6">
        <text>(2R,3S)-3-isopropylmalate = (2S)-2-isopropylmalate</text>
        <dbReference type="Rhea" id="RHEA:32287"/>
        <dbReference type="ChEBI" id="CHEBI:1178"/>
        <dbReference type="ChEBI" id="CHEBI:35121"/>
        <dbReference type="EC" id="4.2.1.33"/>
    </reaction>
</comment>
<dbReference type="GO" id="GO:0009098">
    <property type="term" value="P:L-leucine biosynthetic process"/>
    <property type="evidence" value="ECO:0007669"/>
    <property type="project" value="UniProtKB-UniRule"/>
</dbReference>
<comment type="pathway">
    <text evidence="6">Amino-acid biosynthesis; L-leucine biosynthesis; L-leucine from 3-methyl-2-oxobutanoate: step 2/4.</text>
</comment>
<dbReference type="InterPro" id="IPR033941">
    <property type="entry name" value="IPMI_cat"/>
</dbReference>